<evidence type="ECO:0008006" key="3">
    <source>
        <dbReference type="Google" id="ProtNLM"/>
    </source>
</evidence>
<evidence type="ECO:0000313" key="2">
    <source>
        <dbReference type="Proteomes" id="UP000006101"/>
    </source>
</evidence>
<proteinExistence type="predicted"/>
<dbReference type="InterPro" id="IPR046600">
    <property type="entry name" value="DUF6659"/>
</dbReference>
<dbReference type="PATRIC" id="fig|1229908.8.peg.1649"/>
<organism evidence="1 2">
    <name type="scientific">Candidatus Nitrosopumilus koreensis AR1</name>
    <dbReference type="NCBI Taxonomy" id="1229908"/>
    <lineage>
        <taxon>Archaea</taxon>
        <taxon>Nitrososphaerota</taxon>
        <taxon>Nitrososphaeria</taxon>
        <taxon>Nitrosopumilales</taxon>
        <taxon>Nitrosopumilaceae</taxon>
        <taxon>Nitrosopumilus</taxon>
    </lineage>
</organism>
<gene>
    <name evidence="1" type="ORF">NKOR_07585</name>
</gene>
<dbReference type="Pfam" id="PF20364">
    <property type="entry name" value="DUF6659"/>
    <property type="match status" value="1"/>
</dbReference>
<dbReference type="Proteomes" id="UP000006101">
    <property type="component" value="Chromosome"/>
</dbReference>
<reference evidence="1 2" key="1">
    <citation type="journal article" date="2012" name="J. Bacteriol.">
        <title>Draft Genome Sequence of an Ammonia-Oxidizing Archaeon, "Candidatus Nitrosopumilus koreensis" AR1, from Marine Sediment.</title>
        <authorList>
            <person name="Park S.J."/>
            <person name="Kim J.G."/>
            <person name="Jung M.Y."/>
            <person name="Kim S.J."/>
            <person name="Cha I.T."/>
            <person name="Kwon K."/>
            <person name="Lee J.H."/>
            <person name="Rhee S.K."/>
        </authorList>
    </citation>
    <scope>NUCLEOTIDE SEQUENCE [LARGE SCALE GENOMIC DNA]</scope>
    <source>
        <strain evidence="1 2">AR1</strain>
    </source>
</reference>
<dbReference type="EMBL" id="CP003842">
    <property type="protein sequence ID" value="AFS81378.1"/>
    <property type="molecule type" value="Genomic_DNA"/>
</dbReference>
<evidence type="ECO:0000313" key="1">
    <source>
        <dbReference type="EMBL" id="AFS81378.1"/>
    </source>
</evidence>
<dbReference type="RefSeq" id="WP_014963759.1">
    <property type="nucleotide sequence ID" value="NC_018655.1"/>
</dbReference>
<dbReference type="SUPFAM" id="SSF103196">
    <property type="entry name" value="Roadblock/LC7 domain"/>
    <property type="match status" value="1"/>
</dbReference>
<dbReference type="AlphaFoldDB" id="K0B5F1"/>
<dbReference type="GeneID" id="13724355"/>
<dbReference type="STRING" id="1229908.NKOR_07585"/>
<protein>
    <recommendedName>
        <fullName evidence="3">Roadblock/LAMTOR2 domain-containing protein</fullName>
    </recommendedName>
</protein>
<accession>K0B5F1</accession>
<sequence>MNSVEKISSLDNACAKLVQMDEIRHVAVINKLGRPVASKFKSGIPRLLDDEKIKMVYMQMMLDLRMRQELDEILGPIDYITSRRKNVMIISVPTTNHLVLISADKDTSSSKIIKRAEDLFDIIDLHQN</sequence>
<keyword evidence="2" id="KW-1185">Reference proteome</keyword>
<dbReference type="KEGG" id="nkr:NKOR_07585"/>
<name>K0B5F1_9ARCH</name>
<dbReference type="HOGENOM" id="CLU_128582_0_0_2"/>